<organism evidence="2 3">
    <name type="scientific">Arsenicicoccus cauae</name>
    <dbReference type="NCBI Taxonomy" id="2663847"/>
    <lineage>
        <taxon>Bacteria</taxon>
        <taxon>Bacillati</taxon>
        <taxon>Actinomycetota</taxon>
        <taxon>Actinomycetes</taxon>
        <taxon>Micrococcales</taxon>
        <taxon>Intrasporangiaceae</taxon>
        <taxon>Arsenicicoccus</taxon>
    </lineage>
</organism>
<sequence>MTAQSDEGHTGLDRDSNERSDVNRENQEQEQGQEQEGPQGNAAEERMRELTDAAKED</sequence>
<feature type="compositionally biased region" description="Basic and acidic residues" evidence="1">
    <location>
        <begin position="1"/>
        <end position="27"/>
    </location>
</feature>
<dbReference type="RefSeq" id="WP_154592515.1">
    <property type="nucleotide sequence ID" value="NZ_CP171001.1"/>
</dbReference>
<feature type="compositionally biased region" description="Low complexity" evidence="1">
    <location>
        <begin position="29"/>
        <end position="42"/>
    </location>
</feature>
<dbReference type="Proteomes" id="UP000431092">
    <property type="component" value="Unassembled WGS sequence"/>
</dbReference>
<evidence type="ECO:0000313" key="2">
    <source>
        <dbReference type="EMBL" id="MTB71186.1"/>
    </source>
</evidence>
<comment type="caution">
    <text evidence="2">The sequence shown here is derived from an EMBL/GenBank/DDBJ whole genome shotgun (WGS) entry which is preliminary data.</text>
</comment>
<feature type="compositionally biased region" description="Basic and acidic residues" evidence="1">
    <location>
        <begin position="43"/>
        <end position="57"/>
    </location>
</feature>
<reference evidence="2 3" key="1">
    <citation type="submission" date="2019-11" db="EMBL/GenBank/DDBJ databases">
        <title>Whole genome sequencing identifies a novel species of the genus Arsenicicoccus isolated from human blood.</title>
        <authorList>
            <person name="Jeong J.H."/>
            <person name="Kweon O.J."/>
            <person name="Kim H.R."/>
            <person name="Kim T.-H."/>
            <person name="Ha S.-M."/>
            <person name="Lee M.-K."/>
        </authorList>
    </citation>
    <scope>NUCLEOTIDE SEQUENCE [LARGE SCALE GENOMIC DNA]</scope>
    <source>
        <strain evidence="2 3">MKL-02</strain>
    </source>
</reference>
<feature type="region of interest" description="Disordered" evidence="1">
    <location>
        <begin position="1"/>
        <end position="57"/>
    </location>
</feature>
<gene>
    <name evidence="2" type="ORF">GGG17_04200</name>
</gene>
<dbReference type="AlphaFoldDB" id="A0A6I3IWE0"/>
<evidence type="ECO:0000256" key="1">
    <source>
        <dbReference type="SAM" id="MobiDB-lite"/>
    </source>
</evidence>
<protein>
    <submittedName>
        <fullName evidence="2">Uncharacterized protein</fullName>
    </submittedName>
</protein>
<proteinExistence type="predicted"/>
<name>A0A6I3IWE0_9MICO</name>
<evidence type="ECO:0000313" key="3">
    <source>
        <dbReference type="Proteomes" id="UP000431092"/>
    </source>
</evidence>
<dbReference type="EMBL" id="WLVL01000017">
    <property type="protein sequence ID" value="MTB71186.1"/>
    <property type="molecule type" value="Genomic_DNA"/>
</dbReference>
<keyword evidence="3" id="KW-1185">Reference proteome</keyword>
<accession>A0A6I3IWE0</accession>